<comment type="subunit">
    <text evidence="5 11">Homodimer.</text>
</comment>
<keyword evidence="10 11" id="KW-0660">Purine salvage</keyword>
<dbReference type="RefSeq" id="WP_223676610.1">
    <property type="nucleotide sequence ID" value="NZ_JAINZW010000005.1"/>
</dbReference>
<evidence type="ECO:0000259" key="12">
    <source>
        <dbReference type="Pfam" id="PF00156"/>
    </source>
</evidence>
<dbReference type="PANTHER" id="PTHR11776:SF7">
    <property type="entry name" value="PHOSPHORIBOSYLTRANSFERASE DOMAIN-CONTAINING PROTEIN"/>
    <property type="match status" value="1"/>
</dbReference>
<dbReference type="Gene3D" id="3.40.50.2020">
    <property type="match status" value="1"/>
</dbReference>
<dbReference type="SUPFAM" id="SSF53271">
    <property type="entry name" value="PRTase-like"/>
    <property type="match status" value="1"/>
</dbReference>
<keyword evidence="14" id="KW-1185">Reference proteome</keyword>
<evidence type="ECO:0000256" key="4">
    <source>
        <dbReference type="ARBA" id="ARBA00008391"/>
    </source>
</evidence>
<evidence type="ECO:0000256" key="9">
    <source>
        <dbReference type="ARBA" id="ARBA00022679"/>
    </source>
</evidence>
<dbReference type="CDD" id="cd06223">
    <property type="entry name" value="PRTases_typeI"/>
    <property type="match status" value="1"/>
</dbReference>
<organism evidence="13 14">
    <name type="scientific">Novilysobacter selenitireducens</name>
    <dbReference type="NCBI Taxonomy" id="2872639"/>
    <lineage>
        <taxon>Bacteria</taxon>
        <taxon>Pseudomonadati</taxon>
        <taxon>Pseudomonadota</taxon>
        <taxon>Gammaproteobacteria</taxon>
        <taxon>Lysobacterales</taxon>
        <taxon>Lysobacteraceae</taxon>
        <taxon>Novilysobacter</taxon>
    </lineage>
</organism>
<dbReference type="NCBIfam" id="TIGR01090">
    <property type="entry name" value="apt"/>
    <property type="match status" value="1"/>
</dbReference>
<evidence type="ECO:0000313" key="14">
    <source>
        <dbReference type="Proteomes" id="UP001430954"/>
    </source>
</evidence>
<comment type="similarity">
    <text evidence="4 11">Belongs to the purine/pyrimidine phosphoribosyltransferase family.</text>
</comment>
<dbReference type="InterPro" id="IPR050120">
    <property type="entry name" value="Adenine_PRTase"/>
</dbReference>
<dbReference type="PANTHER" id="PTHR11776">
    <property type="entry name" value="ADENINE PHOSPHORIBOSYLTRANSFERASE"/>
    <property type="match status" value="1"/>
</dbReference>
<sequence>MPHWSTLIRDIPDFPKPGVTFRDITPLLADADGLKDCIDALAEPWRGVALDAVLGIESRGFILGAALARVLGTGFVPLRKPGKLPGPTVSQAYALEYGEDRLEMHVDAVAPGARVLIVDDVLATGGTLAAALELARRQGARVVGASLLLEVPGLGGRDRWDPDLPIDVATARR</sequence>
<accession>A0ABS7T8E2</accession>
<evidence type="ECO:0000256" key="10">
    <source>
        <dbReference type="ARBA" id="ARBA00022726"/>
    </source>
</evidence>
<keyword evidence="8 11" id="KW-0328">Glycosyltransferase</keyword>
<evidence type="ECO:0000256" key="6">
    <source>
        <dbReference type="ARBA" id="ARBA00011893"/>
    </source>
</evidence>
<dbReference type="NCBIfam" id="NF002634">
    <property type="entry name" value="PRK02304.1-3"/>
    <property type="match status" value="1"/>
</dbReference>
<dbReference type="InterPro" id="IPR029057">
    <property type="entry name" value="PRTase-like"/>
</dbReference>
<dbReference type="EC" id="2.4.2.7" evidence="6 11"/>
<comment type="caution">
    <text evidence="13">The sequence shown here is derived from an EMBL/GenBank/DDBJ whole genome shotgun (WGS) entry which is preliminary data.</text>
</comment>
<dbReference type="Proteomes" id="UP001430954">
    <property type="component" value="Unassembled WGS sequence"/>
</dbReference>
<feature type="domain" description="Phosphoribosyltransferase" evidence="12">
    <location>
        <begin position="51"/>
        <end position="152"/>
    </location>
</feature>
<evidence type="ECO:0000256" key="11">
    <source>
        <dbReference type="HAMAP-Rule" id="MF_00004"/>
    </source>
</evidence>
<evidence type="ECO:0000256" key="2">
    <source>
        <dbReference type="ARBA" id="ARBA00004496"/>
    </source>
</evidence>
<dbReference type="Pfam" id="PF00156">
    <property type="entry name" value="Pribosyltran"/>
    <property type="match status" value="1"/>
</dbReference>
<dbReference type="GO" id="GO:0003999">
    <property type="term" value="F:adenine phosphoribosyltransferase activity"/>
    <property type="evidence" value="ECO:0007669"/>
    <property type="project" value="UniProtKB-EC"/>
</dbReference>
<evidence type="ECO:0000256" key="8">
    <source>
        <dbReference type="ARBA" id="ARBA00022676"/>
    </source>
</evidence>
<dbReference type="InterPro" id="IPR005764">
    <property type="entry name" value="Ade_phspho_trans"/>
</dbReference>
<comment type="pathway">
    <text evidence="3 11">Purine metabolism; AMP biosynthesis via salvage pathway; AMP from adenine: step 1/1.</text>
</comment>
<evidence type="ECO:0000256" key="1">
    <source>
        <dbReference type="ARBA" id="ARBA00000868"/>
    </source>
</evidence>
<keyword evidence="9 11" id="KW-0808">Transferase</keyword>
<protein>
    <recommendedName>
        <fullName evidence="6 11">Adenine phosphoribosyltransferase</fullName>
        <shortName evidence="11">APRT</shortName>
        <ecNumber evidence="6 11">2.4.2.7</ecNumber>
    </recommendedName>
</protein>
<evidence type="ECO:0000313" key="13">
    <source>
        <dbReference type="EMBL" id="MBZ4040154.1"/>
    </source>
</evidence>
<comment type="function">
    <text evidence="11">Catalyzes a salvage reaction resulting in the formation of AMP, that is energically less costly than de novo synthesis.</text>
</comment>
<dbReference type="NCBIfam" id="NF002636">
    <property type="entry name" value="PRK02304.1-5"/>
    <property type="match status" value="1"/>
</dbReference>
<comment type="subcellular location">
    <subcellularLocation>
        <location evidence="2 11">Cytoplasm</location>
    </subcellularLocation>
</comment>
<reference evidence="13 14" key="1">
    <citation type="submission" date="2021-09" db="EMBL/GenBank/DDBJ databases">
        <title>Lysobacter sp. 13A isolated from the river sediment.</title>
        <authorList>
            <person name="Liu H."/>
            <person name="Li S."/>
            <person name="Mao S."/>
        </authorList>
    </citation>
    <scope>NUCLEOTIDE SEQUENCE [LARGE SCALE GENOMIC DNA]</scope>
    <source>
        <strain evidence="13 14">13A</strain>
    </source>
</reference>
<dbReference type="EMBL" id="JAINZW010000005">
    <property type="protein sequence ID" value="MBZ4040154.1"/>
    <property type="molecule type" value="Genomic_DNA"/>
</dbReference>
<evidence type="ECO:0000256" key="5">
    <source>
        <dbReference type="ARBA" id="ARBA00011738"/>
    </source>
</evidence>
<name>A0ABS7T8E2_9GAMM</name>
<proteinExistence type="inferred from homology"/>
<dbReference type="InterPro" id="IPR000836">
    <property type="entry name" value="PRTase_dom"/>
</dbReference>
<evidence type="ECO:0000256" key="3">
    <source>
        <dbReference type="ARBA" id="ARBA00004659"/>
    </source>
</evidence>
<comment type="catalytic activity">
    <reaction evidence="1 11">
        <text>AMP + diphosphate = 5-phospho-alpha-D-ribose 1-diphosphate + adenine</text>
        <dbReference type="Rhea" id="RHEA:16609"/>
        <dbReference type="ChEBI" id="CHEBI:16708"/>
        <dbReference type="ChEBI" id="CHEBI:33019"/>
        <dbReference type="ChEBI" id="CHEBI:58017"/>
        <dbReference type="ChEBI" id="CHEBI:456215"/>
        <dbReference type="EC" id="2.4.2.7"/>
    </reaction>
</comment>
<evidence type="ECO:0000256" key="7">
    <source>
        <dbReference type="ARBA" id="ARBA00022490"/>
    </source>
</evidence>
<dbReference type="HAMAP" id="MF_00004">
    <property type="entry name" value="Aden_phosphoribosyltr"/>
    <property type="match status" value="1"/>
</dbReference>
<keyword evidence="7 11" id="KW-0963">Cytoplasm</keyword>
<gene>
    <name evidence="11" type="primary">apt</name>
    <name evidence="13" type="ORF">K6753_11495</name>
</gene>